<dbReference type="Pfam" id="PF00005">
    <property type="entry name" value="ABC_tran"/>
    <property type="match status" value="1"/>
</dbReference>
<comment type="caution">
    <text evidence="10">The sequence shown here is derived from an EMBL/GenBank/DDBJ whole genome shotgun (WGS) entry which is preliminary data.</text>
</comment>
<dbReference type="RefSeq" id="WP_101849945.1">
    <property type="nucleotide sequence ID" value="NZ_PKIZ01000018.1"/>
</dbReference>
<reference evidence="10 11" key="1">
    <citation type="submission" date="2017-12" db="EMBL/GenBank/DDBJ databases">
        <title>Phylogenetic diversity of female urinary microbiome.</title>
        <authorList>
            <person name="Thomas-White K."/>
            <person name="Wolfe A.J."/>
        </authorList>
    </citation>
    <scope>NUCLEOTIDE SEQUENCE [LARGE SCALE GENOMIC DNA]</scope>
    <source>
        <strain evidence="10 11">UMB1298</strain>
    </source>
</reference>
<evidence type="ECO:0000259" key="8">
    <source>
        <dbReference type="PROSITE" id="PS50893"/>
    </source>
</evidence>
<dbReference type="InterPro" id="IPR036640">
    <property type="entry name" value="ABC1_TM_sf"/>
</dbReference>
<dbReference type="InterPro" id="IPR011527">
    <property type="entry name" value="ABC1_TM_dom"/>
</dbReference>
<keyword evidence="6 7" id="KW-0472">Membrane</keyword>
<sequence>MRADVPTPSPLRATGFVVAAAWRNGPLAFVVSLLEPLGNVLVSLTPLFVGLVVAGAVEHDATRLVLGVAGLVGSHGLVWLLMLLGLTQRMHVNDRLGFAFDARSGRQSGTLPTLDHLVDPAHRDALQVLSERRGAMGMAFQSFVNVLNNGGAVVASCVAAFLVDPRLLLLALGLLPAMWAARTITGWDAAAEEAAAPAGRLAGSLLDARTSPAAAAELRVMGARGHLADLSGAATRRWRQPVVRAERRGALLNVAVSTLYLAAGGALLWWLVQDALAGRIGPGTVAAAVVVVGELPTLATRLLGTSFLAGRMVRVGQRALWLQEYAAATRHPGELAPPAELRHGVDLRDVTFTYPGAERPTVEGLDLHLPAGATVAVVGENGAGKSTLVNLLTGMYELDAGQVLVDGVPLRELDLEAWRARCSGAFQDHLALQTTAREAIRIGALDRSDDDATVLDALERAAATDVLDALPDGLDTRIGPEHGGVGLSGGQWQRLAIARGMMRTAPLLQVLDEPTSALDPATEHALFDGFARAGHRTRAAGGITLLITHRFSTVSAADLVVVLHEGQVAEAGTHAELLAAGGRYAELYRIQAAGYR</sequence>
<proteinExistence type="predicted"/>
<evidence type="ECO:0000256" key="5">
    <source>
        <dbReference type="ARBA" id="ARBA00022989"/>
    </source>
</evidence>
<evidence type="ECO:0000256" key="2">
    <source>
        <dbReference type="ARBA" id="ARBA00022692"/>
    </source>
</evidence>
<dbReference type="PROSITE" id="PS00211">
    <property type="entry name" value="ABC_TRANSPORTER_1"/>
    <property type="match status" value="1"/>
</dbReference>
<dbReference type="PANTHER" id="PTHR24221:SF654">
    <property type="entry name" value="ATP-BINDING CASSETTE SUB-FAMILY B MEMBER 6"/>
    <property type="match status" value="1"/>
</dbReference>
<protein>
    <submittedName>
        <fullName evidence="10">ABC transporter ATP-binding protein</fullName>
    </submittedName>
</protein>
<gene>
    <name evidence="10" type="ORF">CYJ76_09355</name>
</gene>
<accession>A0A2I1P940</accession>
<dbReference type="OrthoDB" id="9806127at2"/>
<dbReference type="GO" id="GO:0016887">
    <property type="term" value="F:ATP hydrolysis activity"/>
    <property type="evidence" value="ECO:0007669"/>
    <property type="project" value="InterPro"/>
</dbReference>
<evidence type="ECO:0000256" key="6">
    <source>
        <dbReference type="ARBA" id="ARBA00023136"/>
    </source>
</evidence>
<evidence type="ECO:0000259" key="9">
    <source>
        <dbReference type="PROSITE" id="PS50929"/>
    </source>
</evidence>
<dbReference type="SUPFAM" id="SSF90123">
    <property type="entry name" value="ABC transporter transmembrane region"/>
    <property type="match status" value="1"/>
</dbReference>
<evidence type="ECO:0000256" key="3">
    <source>
        <dbReference type="ARBA" id="ARBA00022741"/>
    </source>
</evidence>
<dbReference type="SMART" id="SM00382">
    <property type="entry name" value="AAA"/>
    <property type="match status" value="1"/>
</dbReference>
<dbReference type="Proteomes" id="UP000234206">
    <property type="component" value="Unassembled WGS sequence"/>
</dbReference>
<dbReference type="InterPro" id="IPR003593">
    <property type="entry name" value="AAA+_ATPase"/>
</dbReference>
<dbReference type="InterPro" id="IPR003439">
    <property type="entry name" value="ABC_transporter-like_ATP-bd"/>
</dbReference>
<dbReference type="PANTHER" id="PTHR24221">
    <property type="entry name" value="ATP-BINDING CASSETTE SUB-FAMILY B"/>
    <property type="match status" value="1"/>
</dbReference>
<evidence type="ECO:0000313" key="10">
    <source>
        <dbReference type="EMBL" id="PKZ41130.1"/>
    </source>
</evidence>
<feature type="domain" description="ABC transporter" evidence="8">
    <location>
        <begin position="345"/>
        <end position="590"/>
    </location>
</feature>
<dbReference type="PROSITE" id="PS50893">
    <property type="entry name" value="ABC_TRANSPORTER_2"/>
    <property type="match status" value="1"/>
</dbReference>
<dbReference type="GO" id="GO:0140359">
    <property type="term" value="F:ABC-type transporter activity"/>
    <property type="evidence" value="ECO:0007669"/>
    <property type="project" value="InterPro"/>
</dbReference>
<keyword evidence="3" id="KW-0547">Nucleotide-binding</keyword>
<dbReference type="GO" id="GO:0005524">
    <property type="term" value="F:ATP binding"/>
    <property type="evidence" value="ECO:0007669"/>
    <property type="project" value="UniProtKB-KW"/>
</dbReference>
<evidence type="ECO:0000256" key="7">
    <source>
        <dbReference type="SAM" id="Phobius"/>
    </source>
</evidence>
<dbReference type="InterPro" id="IPR039421">
    <property type="entry name" value="Type_1_exporter"/>
</dbReference>
<keyword evidence="11" id="KW-1185">Reference proteome</keyword>
<feature type="transmembrane region" description="Helical" evidence="7">
    <location>
        <begin position="64"/>
        <end position="86"/>
    </location>
</feature>
<dbReference type="SUPFAM" id="SSF52540">
    <property type="entry name" value="P-loop containing nucleoside triphosphate hydrolases"/>
    <property type="match status" value="1"/>
</dbReference>
<dbReference type="GO" id="GO:0034040">
    <property type="term" value="F:ATPase-coupled lipid transmembrane transporter activity"/>
    <property type="evidence" value="ECO:0007669"/>
    <property type="project" value="TreeGrafter"/>
</dbReference>
<evidence type="ECO:0000256" key="1">
    <source>
        <dbReference type="ARBA" id="ARBA00004651"/>
    </source>
</evidence>
<dbReference type="InterPro" id="IPR017871">
    <property type="entry name" value="ABC_transporter-like_CS"/>
</dbReference>
<organism evidence="10 11">
    <name type="scientific">Kytococcus schroeteri</name>
    <dbReference type="NCBI Taxonomy" id="138300"/>
    <lineage>
        <taxon>Bacteria</taxon>
        <taxon>Bacillati</taxon>
        <taxon>Actinomycetota</taxon>
        <taxon>Actinomycetes</taxon>
        <taxon>Micrococcales</taxon>
        <taxon>Kytococcaceae</taxon>
        <taxon>Kytococcus</taxon>
    </lineage>
</organism>
<name>A0A2I1P940_9MICO</name>
<evidence type="ECO:0000256" key="4">
    <source>
        <dbReference type="ARBA" id="ARBA00022840"/>
    </source>
</evidence>
<keyword evidence="5 7" id="KW-1133">Transmembrane helix</keyword>
<dbReference type="Gene3D" id="1.20.1560.10">
    <property type="entry name" value="ABC transporter type 1, transmembrane domain"/>
    <property type="match status" value="1"/>
</dbReference>
<feature type="domain" description="ABC transmembrane type-1" evidence="9">
    <location>
        <begin position="135"/>
        <end position="295"/>
    </location>
</feature>
<comment type="subcellular location">
    <subcellularLocation>
        <location evidence="1">Cell membrane</location>
        <topology evidence="1">Multi-pass membrane protein</topology>
    </subcellularLocation>
</comment>
<dbReference type="GO" id="GO:0005886">
    <property type="term" value="C:plasma membrane"/>
    <property type="evidence" value="ECO:0007669"/>
    <property type="project" value="UniProtKB-SubCell"/>
</dbReference>
<keyword evidence="2 7" id="KW-0812">Transmembrane</keyword>
<dbReference type="EMBL" id="PKIZ01000018">
    <property type="protein sequence ID" value="PKZ41130.1"/>
    <property type="molecule type" value="Genomic_DNA"/>
</dbReference>
<dbReference type="PROSITE" id="PS50929">
    <property type="entry name" value="ABC_TM1F"/>
    <property type="match status" value="1"/>
</dbReference>
<keyword evidence="4 10" id="KW-0067">ATP-binding</keyword>
<dbReference type="AlphaFoldDB" id="A0A2I1P940"/>
<evidence type="ECO:0000313" key="11">
    <source>
        <dbReference type="Proteomes" id="UP000234206"/>
    </source>
</evidence>
<dbReference type="Gene3D" id="3.40.50.300">
    <property type="entry name" value="P-loop containing nucleotide triphosphate hydrolases"/>
    <property type="match status" value="1"/>
</dbReference>
<feature type="transmembrane region" description="Helical" evidence="7">
    <location>
        <begin position="250"/>
        <end position="272"/>
    </location>
</feature>
<feature type="transmembrane region" description="Helical" evidence="7">
    <location>
        <begin position="37"/>
        <end position="57"/>
    </location>
</feature>
<dbReference type="InterPro" id="IPR027417">
    <property type="entry name" value="P-loop_NTPase"/>
</dbReference>